<keyword evidence="3" id="KW-1185">Reference proteome</keyword>
<organism evidence="2 3">
    <name type="scientific">Linum tenue</name>
    <dbReference type="NCBI Taxonomy" id="586396"/>
    <lineage>
        <taxon>Eukaryota</taxon>
        <taxon>Viridiplantae</taxon>
        <taxon>Streptophyta</taxon>
        <taxon>Embryophyta</taxon>
        <taxon>Tracheophyta</taxon>
        <taxon>Spermatophyta</taxon>
        <taxon>Magnoliopsida</taxon>
        <taxon>eudicotyledons</taxon>
        <taxon>Gunneridae</taxon>
        <taxon>Pentapetalae</taxon>
        <taxon>rosids</taxon>
        <taxon>fabids</taxon>
        <taxon>Malpighiales</taxon>
        <taxon>Linaceae</taxon>
        <taxon>Linum</taxon>
    </lineage>
</organism>
<dbReference type="AlphaFoldDB" id="A0AAV0Q9Z1"/>
<dbReference type="PANTHER" id="PTHR36772:SF1">
    <property type="entry name" value="SERINE_THREONINE-KINASE"/>
    <property type="match status" value="1"/>
</dbReference>
<comment type="caution">
    <text evidence="2">The sequence shown here is derived from an EMBL/GenBank/DDBJ whole genome shotgun (WGS) entry which is preliminary data.</text>
</comment>
<dbReference type="PANTHER" id="PTHR36772">
    <property type="entry name" value="SERINE/THREONINE-KINASE"/>
    <property type="match status" value="1"/>
</dbReference>
<name>A0AAV0Q9Z1_9ROSI</name>
<evidence type="ECO:0000313" key="3">
    <source>
        <dbReference type="Proteomes" id="UP001154282"/>
    </source>
</evidence>
<evidence type="ECO:0000313" key="2">
    <source>
        <dbReference type="EMBL" id="CAI0541074.1"/>
    </source>
</evidence>
<protein>
    <submittedName>
        <fullName evidence="2">Uncharacterized protein</fullName>
    </submittedName>
</protein>
<dbReference type="Proteomes" id="UP001154282">
    <property type="component" value="Unassembled WGS sequence"/>
</dbReference>
<reference evidence="2" key="1">
    <citation type="submission" date="2022-08" db="EMBL/GenBank/DDBJ databases">
        <authorList>
            <person name="Gutierrez-Valencia J."/>
        </authorList>
    </citation>
    <scope>NUCLEOTIDE SEQUENCE</scope>
</reference>
<dbReference type="EMBL" id="CAMGYJ010000009">
    <property type="protein sequence ID" value="CAI0541074.1"/>
    <property type="molecule type" value="Genomic_DNA"/>
</dbReference>
<feature type="region of interest" description="Disordered" evidence="1">
    <location>
        <begin position="57"/>
        <end position="81"/>
    </location>
</feature>
<gene>
    <name evidence="2" type="ORF">LITE_LOCUS41949</name>
</gene>
<sequence length="227" mass="26528">MLICKIQQTPPPYRAQGTLPMFHLSSRKPTWYQKALNMASHWRVIPRSQEITSTPRLWRSPTTKSSKELFPTTNLNNTNNPSKGINKLRKCTSMRVATSFTRVCLCAPISSYNEVFRADFPPRRSNSYPRSSKTFLVPQERMIAQPNPARLSTEGRRSFFRGQSLNDDVLMRRFVLEEEAMMEVRRRTNQMEIIRRRSSVMMRKKKLAPSRLSQMVIAEVDHETIQY</sequence>
<proteinExistence type="predicted"/>
<accession>A0AAV0Q9Z1</accession>
<evidence type="ECO:0000256" key="1">
    <source>
        <dbReference type="SAM" id="MobiDB-lite"/>
    </source>
</evidence>